<keyword evidence="3" id="KW-1185">Reference proteome</keyword>
<evidence type="ECO:0000313" key="3">
    <source>
        <dbReference type="Proteomes" id="UP001642484"/>
    </source>
</evidence>
<dbReference type="EMBL" id="CAXAMN010023130">
    <property type="protein sequence ID" value="CAK9075364.1"/>
    <property type="molecule type" value="Genomic_DNA"/>
</dbReference>
<protein>
    <submittedName>
        <fullName evidence="2">Uncharacterized protein</fullName>
    </submittedName>
</protein>
<feature type="region of interest" description="Disordered" evidence="1">
    <location>
        <begin position="193"/>
        <end position="214"/>
    </location>
</feature>
<sequence>MVLVLAQSLQASSKIAQTDRSRRLCRRDHGWHALIHFGQQQLQSWQSANEWMGLDCHSQEALCESQLASARKLHLPMKSSQRGLHPSSSKSMSAAGRLAALERLSCSTYVFSRSSSSGPWKWHCISTPALHSFAAAPYKAQLLVHDVAETHERRILPEGRLCRLVGFGGHERSAIAALQTCWLHHRAQGVPSNPPIALQPVKASSSDSERRSTP</sequence>
<evidence type="ECO:0000256" key="1">
    <source>
        <dbReference type="SAM" id="MobiDB-lite"/>
    </source>
</evidence>
<name>A0ABP0PK04_9DINO</name>
<organism evidence="2 3">
    <name type="scientific">Durusdinium trenchii</name>
    <dbReference type="NCBI Taxonomy" id="1381693"/>
    <lineage>
        <taxon>Eukaryota</taxon>
        <taxon>Sar</taxon>
        <taxon>Alveolata</taxon>
        <taxon>Dinophyceae</taxon>
        <taxon>Suessiales</taxon>
        <taxon>Symbiodiniaceae</taxon>
        <taxon>Durusdinium</taxon>
    </lineage>
</organism>
<comment type="caution">
    <text evidence="2">The sequence shown here is derived from an EMBL/GenBank/DDBJ whole genome shotgun (WGS) entry which is preliminary data.</text>
</comment>
<accession>A0ABP0PK04</accession>
<evidence type="ECO:0000313" key="2">
    <source>
        <dbReference type="EMBL" id="CAK9075364.1"/>
    </source>
</evidence>
<dbReference type="Proteomes" id="UP001642484">
    <property type="component" value="Unassembled WGS sequence"/>
</dbReference>
<proteinExistence type="predicted"/>
<reference evidence="2 3" key="1">
    <citation type="submission" date="2024-02" db="EMBL/GenBank/DDBJ databases">
        <authorList>
            <person name="Chen Y."/>
            <person name="Shah S."/>
            <person name="Dougan E. K."/>
            <person name="Thang M."/>
            <person name="Chan C."/>
        </authorList>
    </citation>
    <scope>NUCLEOTIDE SEQUENCE [LARGE SCALE GENOMIC DNA]</scope>
</reference>
<gene>
    <name evidence="2" type="ORF">CCMP2556_LOCUS37101</name>
</gene>